<dbReference type="RefSeq" id="XP_040629898.1">
    <property type="nucleotide sequence ID" value="XM_040769971.1"/>
</dbReference>
<feature type="non-terminal residue" evidence="2">
    <location>
        <position position="1"/>
    </location>
</feature>
<dbReference type="GeneID" id="63685033"/>
<dbReference type="Proteomes" id="UP000030653">
    <property type="component" value="Unassembled WGS sequence"/>
</dbReference>
<proteinExistence type="predicted"/>
<keyword evidence="3" id="KW-1185">Reference proteome</keyword>
<evidence type="ECO:0000256" key="1">
    <source>
        <dbReference type="SAM" id="MobiDB-lite"/>
    </source>
</evidence>
<feature type="compositionally biased region" description="Pro residues" evidence="1">
    <location>
        <begin position="27"/>
        <end position="40"/>
    </location>
</feature>
<evidence type="ECO:0000313" key="3">
    <source>
        <dbReference type="Proteomes" id="UP000030653"/>
    </source>
</evidence>
<feature type="region of interest" description="Disordered" evidence="1">
    <location>
        <begin position="1"/>
        <end position="65"/>
    </location>
</feature>
<dbReference type="EMBL" id="JH795860">
    <property type="protein sequence ID" value="EJU03004.1"/>
    <property type="molecule type" value="Genomic_DNA"/>
</dbReference>
<organism evidence="2 3">
    <name type="scientific">Dacryopinax primogenitus (strain DJM 731)</name>
    <name type="common">Brown rot fungus</name>
    <dbReference type="NCBI Taxonomy" id="1858805"/>
    <lineage>
        <taxon>Eukaryota</taxon>
        <taxon>Fungi</taxon>
        <taxon>Dikarya</taxon>
        <taxon>Basidiomycota</taxon>
        <taxon>Agaricomycotina</taxon>
        <taxon>Dacrymycetes</taxon>
        <taxon>Dacrymycetales</taxon>
        <taxon>Dacrymycetaceae</taxon>
        <taxon>Dacryopinax</taxon>
    </lineage>
</organism>
<gene>
    <name evidence="2" type="ORF">DACRYDRAFT_115288</name>
</gene>
<protein>
    <submittedName>
        <fullName evidence="2">Uncharacterized protein</fullName>
    </submittedName>
</protein>
<accession>M5G2T2</accession>
<evidence type="ECO:0000313" key="2">
    <source>
        <dbReference type="EMBL" id="EJU03004.1"/>
    </source>
</evidence>
<dbReference type="HOGENOM" id="CLU_2032073_0_0_1"/>
<sequence>AFPKVVQTGSDPAPPTATHAPLLPALLLPPPGPHPPPPTYEPTSFPPRTHRRFPPANKGLPEPGGCDAPAGADAFLPLGLCARCEHGAGYWQDCCGGVGVEGCVWGEVIDTRKEGAGLSPFL</sequence>
<feature type="compositionally biased region" description="Low complexity" evidence="1">
    <location>
        <begin position="16"/>
        <end position="26"/>
    </location>
</feature>
<reference evidence="2 3" key="1">
    <citation type="journal article" date="2012" name="Science">
        <title>The Paleozoic origin of enzymatic lignin decomposition reconstructed from 31 fungal genomes.</title>
        <authorList>
            <person name="Floudas D."/>
            <person name="Binder M."/>
            <person name="Riley R."/>
            <person name="Barry K."/>
            <person name="Blanchette R.A."/>
            <person name="Henrissat B."/>
            <person name="Martinez A.T."/>
            <person name="Otillar R."/>
            <person name="Spatafora J.W."/>
            <person name="Yadav J.S."/>
            <person name="Aerts A."/>
            <person name="Benoit I."/>
            <person name="Boyd A."/>
            <person name="Carlson A."/>
            <person name="Copeland A."/>
            <person name="Coutinho P.M."/>
            <person name="de Vries R.P."/>
            <person name="Ferreira P."/>
            <person name="Findley K."/>
            <person name="Foster B."/>
            <person name="Gaskell J."/>
            <person name="Glotzer D."/>
            <person name="Gorecki P."/>
            <person name="Heitman J."/>
            <person name="Hesse C."/>
            <person name="Hori C."/>
            <person name="Igarashi K."/>
            <person name="Jurgens J.A."/>
            <person name="Kallen N."/>
            <person name="Kersten P."/>
            <person name="Kohler A."/>
            <person name="Kuees U."/>
            <person name="Kumar T.K.A."/>
            <person name="Kuo A."/>
            <person name="LaButti K."/>
            <person name="Larrondo L.F."/>
            <person name="Lindquist E."/>
            <person name="Ling A."/>
            <person name="Lombard V."/>
            <person name="Lucas S."/>
            <person name="Lundell T."/>
            <person name="Martin R."/>
            <person name="McLaughlin D.J."/>
            <person name="Morgenstern I."/>
            <person name="Morin E."/>
            <person name="Murat C."/>
            <person name="Nagy L.G."/>
            <person name="Nolan M."/>
            <person name="Ohm R.A."/>
            <person name="Patyshakuliyeva A."/>
            <person name="Rokas A."/>
            <person name="Ruiz-Duenas F.J."/>
            <person name="Sabat G."/>
            <person name="Salamov A."/>
            <person name="Samejima M."/>
            <person name="Schmutz J."/>
            <person name="Slot J.C."/>
            <person name="St John F."/>
            <person name="Stenlid J."/>
            <person name="Sun H."/>
            <person name="Sun S."/>
            <person name="Syed K."/>
            <person name="Tsang A."/>
            <person name="Wiebenga A."/>
            <person name="Young D."/>
            <person name="Pisabarro A."/>
            <person name="Eastwood D.C."/>
            <person name="Martin F."/>
            <person name="Cullen D."/>
            <person name="Grigoriev I.V."/>
            <person name="Hibbett D.S."/>
        </authorList>
    </citation>
    <scope>NUCLEOTIDE SEQUENCE [LARGE SCALE GENOMIC DNA]</scope>
    <source>
        <strain evidence="2 3">DJM-731 SS1</strain>
    </source>
</reference>
<name>M5G2T2_DACPD</name>
<dbReference type="AlphaFoldDB" id="M5G2T2"/>